<evidence type="ECO:0000313" key="4">
    <source>
        <dbReference type="Proteomes" id="UP001270362"/>
    </source>
</evidence>
<dbReference type="Pfam" id="PF24864">
    <property type="entry name" value="DUF7730"/>
    <property type="match status" value="1"/>
</dbReference>
<keyword evidence="4" id="KW-1185">Reference proteome</keyword>
<evidence type="ECO:0000313" key="3">
    <source>
        <dbReference type="EMBL" id="KAK3688761.1"/>
    </source>
</evidence>
<dbReference type="InterPro" id="IPR056632">
    <property type="entry name" value="DUF7730"/>
</dbReference>
<feature type="domain" description="DUF7730" evidence="2">
    <location>
        <begin position="65"/>
        <end position="211"/>
    </location>
</feature>
<sequence>MSFKDILRSVRDALVRITTKLRSSAATVKAKLARPGPRGRGKSPTPPTTPNVPIAPSPAHSTFSPQDLSPLFTRLPLEVRRKIYDHLRASYLTPSALRPDIDTRKPSLHIYTDDGKANLTHTRCLGHALALDGANNFAQLAGITPVWFWFVLGTQVHWGRHSDCQARWDGDEAVAPFLPVFLVCKRIYWEAIDSLFSTVTPVFTSSQDAYRFFVCAPHPFLASLLSLEPSFTTTVSDPLFLHELLDEGSNDEEVSAGPATDDDPALNPTGTHDLEITIGGALDESVVLSEFDGRDDGEEAAGTTPWVLPRTVIVGFSSGRGKRFVQRGGRMVLSKNRLSS</sequence>
<reference evidence="3" key="2">
    <citation type="submission" date="2023-06" db="EMBL/GenBank/DDBJ databases">
        <authorList>
            <consortium name="Lawrence Berkeley National Laboratory"/>
            <person name="Haridas S."/>
            <person name="Hensen N."/>
            <person name="Bonometti L."/>
            <person name="Westerberg I."/>
            <person name="Brannstrom I.O."/>
            <person name="Guillou S."/>
            <person name="Cros-Aarteil S."/>
            <person name="Calhoun S."/>
            <person name="Kuo A."/>
            <person name="Mondo S."/>
            <person name="Pangilinan J."/>
            <person name="Riley R."/>
            <person name="Labutti K."/>
            <person name="Andreopoulos B."/>
            <person name="Lipzen A."/>
            <person name="Chen C."/>
            <person name="Yanf M."/>
            <person name="Daum C."/>
            <person name="Ng V."/>
            <person name="Clum A."/>
            <person name="Steindorff A."/>
            <person name="Ohm R."/>
            <person name="Martin F."/>
            <person name="Silar P."/>
            <person name="Natvig D."/>
            <person name="Lalanne C."/>
            <person name="Gautier V."/>
            <person name="Ament-Velasquez S.L."/>
            <person name="Kruys A."/>
            <person name="Hutchinson M.I."/>
            <person name="Powell A.J."/>
            <person name="Barry K."/>
            <person name="Miller A.N."/>
            <person name="Grigoriev I.V."/>
            <person name="Debuchy R."/>
            <person name="Gladieux P."/>
            <person name="Thoren M.H."/>
            <person name="Johannesson H."/>
        </authorList>
    </citation>
    <scope>NUCLEOTIDE SEQUENCE</scope>
    <source>
        <strain evidence="3">CBS 314.62</strain>
    </source>
</reference>
<evidence type="ECO:0000256" key="1">
    <source>
        <dbReference type="SAM" id="MobiDB-lite"/>
    </source>
</evidence>
<protein>
    <recommendedName>
        <fullName evidence="2">DUF7730 domain-containing protein</fullName>
    </recommendedName>
</protein>
<reference evidence="3" key="1">
    <citation type="journal article" date="2023" name="Mol. Phylogenet. Evol.">
        <title>Genome-scale phylogeny and comparative genomics of the fungal order Sordariales.</title>
        <authorList>
            <person name="Hensen N."/>
            <person name="Bonometti L."/>
            <person name="Westerberg I."/>
            <person name="Brannstrom I.O."/>
            <person name="Guillou S."/>
            <person name="Cros-Aarteil S."/>
            <person name="Calhoun S."/>
            <person name="Haridas S."/>
            <person name="Kuo A."/>
            <person name="Mondo S."/>
            <person name="Pangilinan J."/>
            <person name="Riley R."/>
            <person name="LaButti K."/>
            <person name="Andreopoulos B."/>
            <person name="Lipzen A."/>
            <person name="Chen C."/>
            <person name="Yan M."/>
            <person name="Daum C."/>
            <person name="Ng V."/>
            <person name="Clum A."/>
            <person name="Steindorff A."/>
            <person name="Ohm R.A."/>
            <person name="Martin F."/>
            <person name="Silar P."/>
            <person name="Natvig D.O."/>
            <person name="Lalanne C."/>
            <person name="Gautier V."/>
            <person name="Ament-Velasquez S.L."/>
            <person name="Kruys A."/>
            <person name="Hutchinson M.I."/>
            <person name="Powell A.J."/>
            <person name="Barry K."/>
            <person name="Miller A.N."/>
            <person name="Grigoriev I.V."/>
            <person name="Debuchy R."/>
            <person name="Gladieux P."/>
            <person name="Hiltunen Thoren M."/>
            <person name="Johannesson H."/>
        </authorList>
    </citation>
    <scope>NUCLEOTIDE SEQUENCE</scope>
    <source>
        <strain evidence="3">CBS 314.62</strain>
    </source>
</reference>
<name>A0AAE0X9W6_9PEZI</name>
<feature type="region of interest" description="Disordered" evidence="1">
    <location>
        <begin position="250"/>
        <end position="270"/>
    </location>
</feature>
<comment type="caution">
    <text evidence="3">The sequence shown here is derived from an EMBL/GenBank/DDBJ whole genome shotgun (WGS) entry which is preliminary data.</text>
</comment>
<gene>
    <name evidence="3" type="ORF">B0T22DRAFT_490371</name>
</gene>
<dbReference type="Proteomes" id="UP001270362">
    <property type="component" value="Unassembled WGS sequence"/>
</dbReference>
<feature type="compositionally biased region" description="Pro residues" evidence="1">
    <location>
        <begin position="44"/>
        <end position="56"/>
    </location>
</feature>
<evidence type="ECO:0000259" key="2">
    <source>
        <dbReference type="Pfam" id="PF24864"/>
    </source>
</evidence>
<dbReference type="AlphaFoldDB" id="A0AAE0X9W6"/>
<organism evidence="3 4">
    <name type="scientific">Podospora appendiculata</name>
    <dbReference type="NCBI Taxonomy" id="314037"/>
    <lineage>
        <taxon>Eukaryota</taxon>
        <taxon>Fungi</taxon>
        <taxon>Dikarya</taxon>
        <taxon>Ascomycota</taxon>
        <taxon>Pezizomycotina</taxon>
        <taxon>Sordariomycetes</taxon>
        <taxon>Sordariomycetidae</taxon>
        <taxon>Sordariales</taxon>
        <taxon>Podosporaceae</taxon>
        <taxon>Podospora</taxon>
    </lineage>
</organism>
<feature type="region of interest" description="Disordered" evidence="1">
    <location>
        <begin position="26"/>
        <end position="65"/>
    </location>
</feature>
<proteinExistence type="predicted"/>
<dbReference type="PANTHER" id="PTHR38790">
    <property type="entry name" value="2EXR DOMAIN-CONTAINING PROTEIN-RELATED"/>
    <property type="match status" value="1"/>
</dbReference>
<dbReference type="EMBL" id="JAULSO010000002">
    <property type="protein sequence ID" value="KAK3688761.1"/>
    <property type="molecule type" value="Genomic_DNA"/>
</dbReference>
<accession>A0AAE0X9W6</accession>
<feature type="compositionally biased region" description="Acidic residues" evidence="1">
    <location>
        <begin position="250"/>
        <end position="264"/>
    </location>
</feature>